<name>A0A919XXB5_9BACL</name>
<accession>A0A919XXB5</accession>
<protein>
    <recommendedName>
        <fullName evidence="3">YgiT-type zinc finger protein</fullName>
    </recommendedName>
</protein>
<evidence type="ECO:0008006" key="3">
    <source>
        <dbReference type="Google" id="ProtNLM"/>
    </source>
</evidence>
<comment type="caution">
    <text evidence="1">The sequence shown here is derived from an EMBL/GenBank/DDBJ whole genome shotgun (WGS) entry which is preliminary data.</text>
</comment>
<dbReference type="Proteomes" id="UP000678895">
    <property type="component" value="Unassembled WGS sequence"/>
</dbReference>
<evidence type="ECO:0000313" key="2">
    <source>
        <dbReference type="Proteomes" id="UP000678895"/>
    </source>
</evidence>
<dbReference type="RefSeq" id="WP_301624527.1">
    <property type="nucleotide sequence ID" value="NZ_BORS01000001.1"/>
</dbReference>
<evidence type="ECO:0000313" key="1">
    <source>
        <dbReference type="EMBL" id="GIO40684.1"/>
    </source>
</evidence>
<reference evidence="1" key="1">
    <citation type="submission" date="2021-03" db="EMBL/GenBank/DDBJ databases">
        <title>Antimicrobial resistance genes in bacteria isolated from Japanese honey, and their potential for conferring macrolide and lincosamide resistance in the American foulbrood pathogen Paenibacillus larvae.</title>
        <authorList>
            <person name="Okamoto M."/>
            <person name="Kumagai M."/>
            <person name="Kanamori H."/>
            <person name="Takamatsu D."/>
        </authorList>
    </citation>
    <scope>NUCLEOTIDE SEQUENCE</scope>
    <source>
        <strain evidence="1">J41TS4</strain>
    </source>
</reference>
<proteinExistence type="predicted"/>
<keyword evidence="2" id="KW-1185">Reference proteome</keyword>
<gene>
    <name evidence="1" type="ORF">J41TS4_04420</name>
</gene>
<dbReference type="EMBL" id="BORS01000001">
    <property type="protein sequence ID" value="GIO40684.1"/>
    <property type="molecule type" value="Genomic_DNA"/>
</dbReference>
<dbReference type="AlphaFoldDB" id="A0A919XXB5"/>
<sequence length="146" mass="16689">MRKLCRCGHRMSLGFRLVIYKNGIQVDRVPIMECDDCERYEVLSAVKSDLLDLLFQLEEQGETGLILFPEVNELADVLYGLFTDPMLEADLNEAMLVTSCEERINLLLDLYGCAQKSNDKNWMNEITVRLATLSNFVSKRQFSGAK</sequence>
<organism evidence="1 2">
    <name type="scientific">Paenibacillus apis</name>
    <dbReference type="NCBI Taxonomy" id="1792174"/>
    <lineage>
        <taxon>Bacteria</taxon>
        <taxon>Bacillati</taxon>
        <taxon>Bacillota</taxon>
        <taxon>Bacilli</taxon>
        <taxon>Bacillales</taxon>
        <taxon>Paenibacillaceae</taxon>
        <taxon>Paenibacillus</taxon>
    </lineage>
</organism>